<dbReference type="Pfam" id="PF00271">
    <property type="entry name" value="Helicase_C"/>
    <property type="match status" value="1"/>
</dbReference>
<evidence type="ECO:0000313" key="3">
    <source>
        <dbReference type="Proteomes" id="UP000285060"/>
    </source>
</evidence>
<gene>
    <name evidence="2" type="ORF">DYB32_007063</name>
</gene>
<dbReference type="VEuPathDB" id="FungiDB:H310_11338"/>
<dbReference type="PROSITE" id="PS51194">
    <property type="entry name" value="HELICASE_CTER"/>
    <property type="match status" value="1"/>
</dbReference>
<dbReference type="InterPro" id="IPR027417">
    <property type="entry name" value="P-loop_NTPase"/>
</dbReference>
<accession>A0A418APN8</accession>
<dbReference type="PANTHER" id="PTHR47958">
    <property type="entry name" value="ATP-DEPENDENT RNA HELICASE DBP3"/>
    <property type="match status" value="1"/>
</dbReference>
<sequence length="172" mass="19593">MVALTLDGIKQFNLAIDHEEWKLDTLRDLYEVLTIDQSILYSSIIYCNTRRKADWLAARLRSHDFVVSEVDSDMGEQARAIALTEFRRGCSRILVTTDTCVRDAGAVPLVINYDFPTSCETYINRIGRSGRFGHKGVTINFVTLSDARALRDVEQRFDIQIEDMPMNVADLL</sequence>
<dbReference type="Proteomes" id="UP000285060">
    <property type="component" value="Unassembled WGS sequence"/>
</dbReference>
<dbReference type="SUPFAM" id="SSF52540">
    <property type="entry name" value="P-loop containing nucleoside triphosphate hydrolases"/>
    <property type="match status" value="1"/>
</dbReference>
<dbReference type="EMBL" id="QUSY01000846">
    <property type="protein sequence ID" value="RHY27081.1"/>
    <property type="molecule type" value="Genomic_DNA"/>
</dbReference>
<proteinExistence type="predicted"/>
<dbReference type="SMART" id="SM00490">
    <property type="entry name" value="HELICc"/>
    <property type="match status" value="1"/>
</dbReference>
<keyword evidence="3" id="KW-1185">Reference proteome</keyword>
<organism evidence="2 3">
    <name type="scientific">Aphanomyces invadans</name>
    <dbReference type="NCBI Taxonomy" id="157072"/>
    <lineage>
        <taxon>Eukaryota</taxon>
        <taxon>Sar</taxon>
        <taxon>Stramenopiles</taxon>
        <taxon>Oomycota</taxon>
        <taxon>Saprolegniomycetes</taxon>
        <taxon>Saprolegniales</taxon>
        <taxon>Verrucalvaceae</taxon>
        <taxon>Aphanomyces</taxon>
    </lineage>
</organism>
<reference evidence="2 3" key="1">
    <citation type="submission" date="2018-08" db="EMBL/GenBank/DDBJ databases">
        <title>Aphanomyces genome sequencing and annotation.</title>
        <authorList>
            <person name="Minardi D."/>
            <person name="Oidtmann B."/>
            <person name="Van Der Giezen M."/>
            <person name="Studholme D.J."/>
        </authorList>
    </citation>
    <scope>NUCLEOTIDE SEQUENCE [LARGE SCALE GENOMIC DNA]</scope>
    <source>
        <strain evidence="2 3">NJM0002</strain>
    </source>
</reference>
<dbReference type="InterPro" id="IPR001650">
    <property type="entry name" value="Helicase_C-like"/>
</dbReference>
<comment type="caution">
    <text evidence="2">The sequence shown here is derived from an EMBL/GenBank/DDBJ whole genome shotgun (WGS) entry which is preliminary data.</text>
</comment>
<name>A0A418APN8_9STRA</name>
<dbReference type="Gene3D" id="3.40.50.300">
    <property type="entry name" value="P-loop containing nucleotide triphosphate hydrolases"/>
    <property type="match status" value="1"/>
</dbReference>
<feature type="domain" description="Helicase C-terminal" evidence="1">
    <location>
        <begin position="34"/>
        <end position="172"/>
    </location>
</feature>
<protein>
    <recommendedName>
        <fullName evidence="1">Helicase C-terminal domain-containing protein</fullName>
    </recommendedName>
</protein>
<dbReference type="AlphaFoldDB" id="A0A418APN8"/>
<evidence type="ECO:0000313" key="2">
    <source>
        <dbReference type="EMBL" id="RHY27081.1"/>
    </source>
</evidence>
<dbReference type="CDD" id="cd18787">
    <property type="entry name" value="SF2_C_DEAD"/>
    <property type="match status" value="1"/>
</dbReference>
<evidence type="ECO:0000259" key="1">
    <source>
        <dbReference type="PROSITE" id="PS51194"/>
    </source>
</evidence>